<feature type="compositionally biased region" description="Basic and acidic residues" evidence="1">
    <location>
        <begin position="39"/>
        <end position="49"/>
    </location>
</feature>
<sequence length="224" mass="25552">MQESNFSHEGYESDSEESDESPSTITEEPQSNASAQKSSLEKQKALEDNSEVIHYDSPRRPSFLQQNPDLPMQLHSCVEFGSAIQKRRKEIIKVHNTLHLKTEMEARYKIYMSRSCLDTNEIKDHIDEHYCLSLVKSARQFVISFASYSVIISQDDKTKVPLGVPVVERTFKTIQSDNEPVAVPDHDFPKGSMQKLILSMYLIIDPEDSSDSLRKGQLSIFIHS</sequence>
<name>A0ABN7V3W6_GIGMA</name>
<dbReference type="Proteomes" id="UP000789901">
    <property type="component" value="Unassembled WGS sequence"/>
</dbReference>
<feature type="region of interest" description="Disordered" evidence="1">
    <location>
        <begin position="1"/>
        <end position="49"/>
    </location>
</feature>
<accession>A0ABN7V3W6</accession>
<reference evidence="2 3" key="1">
    <citation type="submission" date="2021-06" db="EMBL/GenBank/DDBJ databases">
        <authorList>
            <person name="Kallberg Y."/>
            <person name="Tangrot J."/>
            <person name="Rosling A."/>
        </authorList>
    </citation>
    <scope>NUCLEOTIDE SEQUENCE [LARGE SCALE GENOMIC DNA]</scope>
    <source>
        <strain evidence="2 3">120-4 pot B 10/14</strain>
    </source>
</reference>
<evidence type="ECO:0000256" key="1">
    <source>
        <dbReference type="SAM" id="MobiDB-lite"/>
    </source>
</evidence>
<protein>
    <submittedName>
        <fullName evidence="2">11375_t:CDS:1</fullName>
    </submittedName>
</protein>
<evidence type="ECO:0000313" key="2">
    <source>
        <dbReference type="EMBL" id="CAG8727605.1"/>
    </source>
</evidence>
<evidence type="ECO:0000313" key="3">
    <source>
        <dbReference type="Proteomes" id="UP000789901"/>
    </source>
</evidence>
<gene>
    <name evidence="2" type="ORF">GMARGA_LOCUS14076</name>
</gene>
<keyword evidence="3" id="KW-1185">Reference proteome</keyword>
<comment type="caution">
    <text evidence="2">The sequence shown here is derived from an EMBL/GenBank/DDBJ whole genome shotgun (WGS) entry which is preliminary data.</text>
</comment>
<dbReference type="EMBL" id="CAJVQB010009194">
    <property type="protein sequence ID" value="CAG8727605.1"/>
    <property type="molecule type" value="Genomic_DNA"/>
</dbReference>
<proteinExistence type="predicted"/>
<organism evidence="2 3">
    <name type="scientific">Gigaspora margarita</name>
    <dbReference type="NCBI Taxonomy" id="4874"/>
    <lineage>
        <taxon>Eukaryota</taxon>
        <taxon>Fungi</taxon>
        <taxon>Fungi incertae sedis</taxon>
        <taxon>Mucoromycota</taxon>
        <taxon>Glomeromycotina</taxon>
        <taxon>Glomeromycetes</taxon>
        <taxon>Diversisporales</taxon>
        <taxon>Gigasporaceae</taxon>
        <taxon>Gigaspora</taxon>
    </lineage>
</organism>